<feature type="region of interest" description="Disordered" evidence="1">
    <location>
        <begin position="27"/>
        <end position="58"/>
    </location>
</feature>
<dbReference type="RefSeq" id="XP_005738176.1">
    <property type="nucleotide sequence ID" value="XM_005738119.1"/>
</dbReference>
<evidence type="ECO:0000313" key="3">
    <source>
        <dbReference type="RefSeq" id="XP_005738176.1"/>
    </source>
</evidence>
<name>A0A9Y3RG81_9CICH</name>
<gene>
    <name evidence="3" type="primary">LOC102198541</name>
</gene>
<feature type="region of interest" description="Disordered" evidence="1">
    <location>
        <begin position="71"/>
        <end position="123"/>
    </location>
</feature>
<organism evidence="2 3">
    <name type="scientific">Pundamilia nyererei</name>
    <dbReference type="NCBI Taxonomy" id="303518"/>
    <lineage>
        <taxon>Eukaryota</taxon>
        <taxon>Metazoa</taxon>
        <taxon>Chordata</taxon>
        <taxon>Craniata</taxon>
        <taxon>Vertebrata</taxon>
        <taxon>Euteleostomi</taxon>
        <taxon>Actinopterygii</taxon>
        <taxon>Neopterygii</taxon>
        <taxon>Teleostei</taxon>
        <taxon>Neoteleostei</taxon>
        <taxon>Acanthomorphata</taxon>
        <taxon>Ovalentaria</taxon>
        <taxon>Cichlomorphae</taxon>
        <taxon>Cichliformes</taxon>
        <taxon>Cichlidae</taxon>
        <taxon>African cichlids</taxon>
        <taxon>Pseudocrenilabrinae</taxon>
        <taxon>Haplochromini</taxon>
        <taxon>Pundamilia</taxon>
    </lineage>
</organism>
<keyword evidence="2" id="KW-1185">Reference proteome</keyword>
<feature type="compositionally biased region" description="Low complexity" evidence="1">
    <location>
        <begin position="44"/>
        <end position="57"/>
    </location>
</feature>
<dbReference type="GeneID" id="102198541"/>
<accession>A0A9Y3RG81</accession>
<dbReference type="Proteomes" id="UP000695023">
    <property type="component" value="Unplaced"/>
</dbReference>
<reference evidence="3" key="1">
    <citation type="submission" date="2025-08" db="UniProtKB">
        <authorList>
            <consortium name="RefSeq"/>
        </authorList>
    </citation>
    <scope>IDENTIFICATION</scope>
</reference>
<proteinExistence type="predicted"/>
<feature type="compositionally biased region" description="Basic and acidic residues" evidence="1">
    <location>
        <begin position="79"/>
        <end position="91"/>
    </location>
</feature>
<sequence>MTVSLVPQFGSSFATFRPALFHSGSTRPLSVILPVPASPPYNRPPGSSSSSPTSKVPMWKDWSKAGQYEQPVAAAAVQRRREPLDRLRESEASPGSQGYAGPSHPDDGQRARMTPANIAAKTQ</sequence>
<evidence type="ECO:0000256" key="1">
    <source>
        <dbReference type="SAM" id="MobiDB-lite"/>
    </source>
</evidence>
<protein>
    <submittedName>
        <fullName evidence="3">MTSS1-like protein</fullName>
    </submittedName>
</protein>
<evidence type="ECO:0000313" key="2">
    <source>
        <dbReference type="Proteomes" id="UP000695023"/>
    </source>
</evidence>
<dbReference type="AlphaFoldDB" id="A0A9Y3RG81"/>